<reference evidence="1" key="1">
    <citation type="journal article" date="2021" name="PeerJ">
        <title>Extensive microbial diversity within the chicken gut microbiome revealed by metagenomics and culture.</title>
        <authorList>
            <person name="Gilroy R."/>
            <person name="Ravi A."/>
            <person name="Getino M."/>
            <person name="Pursley I."/>
            <person name="Horton D.L."/>
            <person name="Alikhan N.F."/>
            <person name="Baker D."/>
            <person name="Gharbi K."/>
            <person name="Hall N."/>
            <person name="Watson M."/>
            <person name="Adriaenssens E.M."/>
            <person name="Foster-Nyarko E."/>
            <person name="Jarju S."/>
            <person name="Secka A."/>
            <person name="Antonio M."/>
            <person name="Oren A."/>
            <person name="Chaudhuri R.R."/>
            <person name="La Ragione R."/>
            <person name="Hildebrand F."/>
            <person name="Pallen M.J."/>
        </authorList>
    </citation>
    <scope>NUCLEOTIDE SEQUENCE</scope>
    <source>
        <strain evidence="1">ChiBcec21-2208</strain>
    </source>
</reference>
<dbReference type="AlphaFoldDB" id="A0A921IH78"/>
<evidence type="ECO:0000313" key="2">
    <source>
        <dbReference type="Proteomes" id="UP000782880"/>
    </source>
</evidence>
<evidence type="ECO:0008006" key="3">
    <source>
        <dbReference type="Google" id="ProtNLM"/>
    </source>
</evidence>
<accession>A0A921IH78</accession>
<comment type="caution">
    <text evidence="1">The sequence shown here is derived from an EMBL/GenBank/DDBJ whole genome shotgun (WGS) entry which is preliminary data.</text>
</comment>
<reference evidence="1" key="2">
    <citation type="submission" date="2021-09" db="EMBL/GenBank/DDBJ databases">
        <authorList>
            <person name="Gilroy R."/>
        </authorList>
    </citation>
    <scope>NUCLEOTIDE SEQUENCE</scope>
    <source>
        <strain evidence="1">ChiBcec21-2208</strain>
    </source>
</reference>
<protein>
    <recommendedName>
        <fullName evidence="3">Peptidase C39-like domain-containing protein</fullName>
    </recommendedName>
</protein>
<organism evidence="1 2">
    <name type="scientific">Subdoligranulum variabile</name>
    <dbReference type="NCBI Taxonomy" id="214851"/>
    <lineage>
        <taxon>Bacteria</taxon>
        <taxon>Bacillati</taxon>
        <taxon>Bacillota</taxon>
        <taxon>Clostridia</taxon>
        <taxon>Eubacteriales</taxon>
        <taxon>Oscillospiraceae</taxon>
        <taxon>Subdoligranulum</taxon>
    </lineage>
</organism>
<gene>
    <name evidence="1" type="ORF">K8V20_01630</name>
</gene>
<evidence type="ECO:0000313" key="1">
    <source>
        <dbReference type="EMBL" id="HJG27335.1"/>
    </source>
</evidence>
<sequence length="437" mass="48109">MEKNTLLLRDTEAFMRGELDNVTVADGCIVLDLVQGSYVPYGCYTSAPIPMPLFDALWVSWNAVSPPGTAVEAQARVLVDGNWTAWISFGKWSPYLRREGVPLQERGPLRMGADMVRLESKRATQVQLRIYLYTKFEKITPAVRLLGASVRATGGIPVRGRPVNRGLHLMPYVVPRRAPALRPWMDLAISLVSLTNRWGADLLPEEFAQALRDWRTPDGQDVRNLGFAAAAAGCWGFPTWVAWCGLGTLREEARQGYGTVVALDSTPAQVAAGWPERRYVSVRGFSTTGGTPQVLLCDPWAGEQDFDAETQMPLDDFLVAWDNVALLMRPSKVDDKHKGPARGSVWVRPAGATAPGVFRFYINGEAHLLGDDFCENGGVLAWSVPDERPHATTAHRTFHFVEPELGGLRLEAGEKPQKYTVYAIDTAGSMLVGEVTL</sequence>
<proteinExistence type="predicted"/>
<name>A0A921IH78_9FIRM</name>
<dbReference type="EMBL" id="DYVE01000049">
    <property type="protein sequence ID" value="HJG27335.1"/>
    <property type="molecule type" value="Genomic_DNA"/>
</dbReference>
<dbReference type="Proteomes" id="UP000782880">
    <property type="component" value="Unassembled WGS sequence"/>
</dbReference>